<dbReference type="Proteomes" id="UP000821845">
    <property type="component" value="Chromosome 1"/>
</dbReference>
<name>A0ACB7TMY5_HYAAI</name>
<sequence length="101" mass="11590">MWILQFKYLEFSKDLDSCVHKKRRFSIATYTSKSSPGSSLTTACMVHRMNIARNRIHLNILPLVSCELNPVRYLHPRSRNASLIQDLQTSLSAGQTSHLCR</sequence>
<proteinExistence type="predicted"/>
<accession>A0ACB7TMY5</accession>
<organism evidence="1 2">
    <name type="scientific">Hyalomma asiaticum</name>
    <name type="common">Tick</name>
    <dbReference type="NCBI Taxonomy" id="266040"/>
    <lineage>
        <taxon>Eukaryota</taxon>
        <taxon>Metazoa</taxon>
        <taxon>Ecdysozoa</taxon>
        <taxon>Arthropoda</taxon>
        <taxon>Chelicerata</taxon>
        <taxon>Arachnida</taxon>
        <taxon>Acari</taxon>
        <taxon>Parasitiformes</taxon>
        <taxon>Ixodida</taxon>
        <taxon>Ixodoidea</taxon>
        <taxon>Ixodidae</taxon>
        <taxon>Hyalomminae</taxon>
        <taxon>Hyalomma</taxon>
    </lineage>
</organism>
<gene>
    <name evidence="1" type="ORF">HPB50_019599</name>
</gene>
<reference evidence="1" key="1">
    <citation type="submission" date="2020-05" db="EMBL/GenBank/DDBJ databases">
        <title>Large-scale comparative analyses of tick genomes elucidate their genetic diversity and vector capacities.</title>
        <authorList>
            <person name="Jia N."/>
            <person name="Wang J."/>
            <person name="Shi W."/>
            <person name="Du L."/>
            <person name="Sun Y."/>
            <person name="Zhan W."/>
            <person name="Jiang J."/>
            <person name="Wang Q."/>
            <person name="Zhang B."/>
            <person name="Ji P."/>
            <person name="Sakyi L.B."/>
            <person name="Cui X."/>
            <person name="Yuan T."/>
            <person name="Jiang B."/>
            <person name="Yang W."/>
            <person name="Lam T.T.-Y."/>
            <person name="Chang Q."/>
            <person name="Ding S."/>
            <person name="Wang X."/>
            <person name="Zhu J."/>
            <person name="Ruan X."/>
            <person name="Zhao L."/>
            <person name="Wei J."/>
            <person name="Que T."/>
            <person name="Du C."/>
            <person name="Cheng J."/>
            <person name="Dai P."/>
            <person name="Han X."/>
            <person name="Huang E."/>
            <person name="Gao Y."/>
            <person name="Liu J."/>
            <person name="Shao H."/>
            <person name="Ye R."/>
            <person name="Li L."/>
            <person name="Wei W."/>
            <person name="Wang X."/>
            <person name="Wang C."/>
            <person name="Yang T."/>
            <person name="Huo Q."/>
            <person name="Li W."/>
            <person name="Guo W."/>
            <person name="Chen H."/>
            <person name="Zhou L."/>
            <person name="Ni X."/>
            <person name="Tian J."/>
            <person name="Zhou Y."/>
            <person name="Sheng Y."/>
            <person name="Liu T."/>
            <person name="Pan Y."/>
            <person name="Xia L."/>
            <person name="Li J."/>
            <person name="Zhao F."/>
            <person name="Cao W."/>
        </authorList>
    </citation>
    <scope>NUCLEOTIDE SEQUENCE</scope>
    <source>
        <strain evidence="1">Hyas-2018</strain>
    </source>
</reference>
<comment type="caution">
    <text evidence="1">The sequence shown here is derived from an EMBL/GenBank/DDBJ whole genome shotgun (WGS) entry which is preliminary data.</text>
</comment>
<keyword evidence="2" id="KW-1185">Reference proteome</keyword>
<evidence type="ECO:0000313" key="2">
    <source>
        <dbReference type="Proteomes" id="UP000821845"/>
    </source>
</evidence>
<evidence type="ECO:0000313" key="1">
    <source>
        <dbReference type="EMBL" id="KAH6947523.1"/>
    </source>
</evidence>
<dbReference type="EMBL" id="CM023481">
    <property type="protein sequence ID" value="KAH6947523.1"/>
    <property type="molecule type" value="Genomic_DNA"/>
</dbReference>
<protein>
    <submittedName>
        <fullName evidence="1">Uncharacterized protein</fullName>
    </submittedName>
</protein>